<evidence type="ECO:0000313" key="2">
    <source>
        <dbReference type="EMBL" id="GAH25637.1"/>
    </source>
</evidence>
<dbReference type="PANTHER" id="PTHR47099">
    <property type="entry name" value="METHYLCOBAMIDE:COM METHYLTRANSFERASE MTBA"/>
    <property type="match status" value="1"/>
</dbReference>
<dbReference type="InterPro" id="IPR038071">
    <property type="entry name" value="UROD/MetE-like_sf"/>
</dbReference>
<reference evidence="2" key="1">
    <citation type="journal article" date="2014" name="Front. Microbiol.">
        <title>High frequency of phylogenetically diverse reductive dehalogenase-homologous genes in deep subseafloor sedimentary metagenomes.</title>
        <authorList>
            <person name="Kawai M."/>
            <person name="Futagami T."/>
            <person name="Toyoda A."/>
            <person name="Takaki Y."/>
            <person name="Nishi S."/>
            <person name="Hori S."/>
            <person name="Arai W."/>
            <person name="Tsubouchi T."/>
            <person name="Morono Y."/>
            <person name="Uchiyama I."/>
            <person name="Ito T."/>
            <person name="Fujiyama A."/>
            <person name="Inagaki F."/>
            <person name="Takami H."/>
        </authorList>
    </citation>
    <scope>NUCLEOTIDE SEQUENCE</scope>
    <source>
        <strain evidence="2">Expedition CK06-06</strain>
    </source>
</reference>
<feature type="domain" description="Uroporphyrinogen decarboxylase (URO-D)" evidence="1">
    <location>
        <begin position="139"/>
        <end position="346"/>
    </location>
</feature>
<evidence type="ECO:0000259" key="1">
    <source>
        <dbReference type="Pfam" id="PF01208"/>
    </source>
</evidence>
<dbReference type="PANTHER" id="PTHR47099:SF1">
    <property type="entry name" value="METHYLCOBAMIDE:COM METHYLTRANSFERASE MTBA"/>
    <property type="match status" value="1"/>
</dbReference>
<proteinExistence type="predicted"/>
<comment type="caution">
    <text evidence="2">The sequence shown here is derived from an EMBL/GenBank/DDBJ whole genome shotgun (WGS) entry which is preliminary data.</text>
</comment>
<dbReference type="Pfam" id="PF01208">
    <property type="entry name" value="URO-D"/>
    <property type="match status" value="1"/>
</dbReference>
<name>X1DZD6_9ZZZZ</name>
<sequence>MSNNESNIDRLVKAIKFQPTDRVPHLEHWVNKRTIEYVLGRNVGDPVDPYNQEKTIENPLDPEDLIEYAQRIGQDAIGYDFVWGFGFVYKEASDGTTHYVDGIYKSWGDIKGLKLPSIHRSLEQFDQYYNACKGTDVGLYPIIRSVFDTTYLAIGLKEFMYKIYDDIKFIECLMDFSMEHYYSISVEVVKRFPDIPFVLIADDLAGANGLMINPEKVEELYVPRLSKILKSIHERSIPVIFHSDGNMVNVIPILMKCGAIGAHPIQPSCNDIHALKREYQGKFALFGNIETVLLAKGTKVEIEEDVKKHCDELKEGGGYILGSSSSIFDGIPPENFVTMVKAVHEYGRY</sequence>
<dbReference type="GO" id="GO:0006779">
    <property type="term" value="P:porphyrin-containing compound biosynthetic process"/>
    <property type="evidence" value="ECO:0007669"/>
    <property type="project" value="InterPro"/>
</dbReference>
<dbReference type="Gene3D" id="3.20.20.210">
    <property type="match status" value="1"/>
</dbReference>
<gene>
    <name evidence="2" type="ORF">S03H2_02496</name>
</gene>
<dbReference type="InterPro" id="IPR000257">
    <property type="entry name" value="Uroporphyrinogen_deCOase"/>
</dbReference>
<dbReference type="InterPro" id="IPR052024">
    <property type="entry name" value="Methanogen_methyltrans"/>
</dbReference>
<dbReference type="SUPFAM" id="SSF51726">
    <property type="entry name" value="UROD/MetE-like"/>
    <property type="match status" value="1"/>
</dbReference>
<protein>
    <recommendedName>
        <fullName evidence="1">Uroporphyrinogen decarboxylase (URO-D) domain-containing protein</fullName>
    </recommendedName>
</protein>
<organism evidence="2">
    <name type="scientific">marine sediment metagenome</name>
    <dbReference type="NCBI Taxonomy" id="412755"/>
    <lineage>
        <taxon>unclassified sequences</taxon>
        <taxon>metagenomes</taxon>
        <taxon>ecological metagenomes</taxon>
    </lineage>
</organism>
<accession>X1DZD6</accession>
<dbReference type="GO" id="GO:0004853">
    <property type="term" value="F:uroporphyrinogen decarboxylase activity"/>
    <property type="evidence" value="ECO:0007669"/>
    <property type="project" value="InterPro"/>
</dbReference>
<dbReference type="EMBL" id="BARU01000839">
    <property type="protein sequence ID" value="GAH25637.1"/>
    <property type="molecule type" value="Genomic_DNA"/>
</dbReference>
<dbReference type="AlphaFoldDB" id="X1DZD6"/>